<comment type="pathway">
    <text evidence="2">Cell wall biogenesis; peptidoglycan biosynthesis.</text>
</comment>
<dbReference type="InterPro" id="IPR001264">
    <property type="entry name" value="Glyco_trans_51"/>
</dbReference>
<keyword evidence="7" id="KW-0645">Protease</keyword>
<comment type="subcellular location">
    <subcellularLocation>
        <location evidence="1">Cell membrane</location>
    </subcellularLocation>
</comment>
<dbReference type="InterPro" id="IPR036950">
    <property type="entry name" value="PBP_transglycosylase"/>
</dbReference>
<evidence type="ECO:0000256" key="2">
    <source>
        <dbReference type="ARBA" id="ARBA00004752"/>
    </source>
</evidence>
<dbReference type="SUPFAM" id="SSF53955">
    <property type="entry name" value="Lysozyme-like"/>
    <property type="match status" value="1"/>
</dbReference>
<evidence type="ECO:0000256" key="8">
    <source>
        <dbReference type="ARBA" id="ARBA00022676"/>
    </source>
</evidence>
<keyword evidence="15" id="KW-0961">Cell wall biogenesis/degradation</keyword>
<dbReference type="GO" id="GO:0005886">
    <property type="term" value="C:plasma membrane"/>
    <property type="evidence" value="ECO:0007669"/>
    <property type="project" value="UniProtKB-SubCell"/>
</dbReference>
<keyword evidence="5" id="KW-1003">Cell membrane</keyword>
<dbReference type="PANTHER" id="PTHR32282">
    <property type="entry name" value="BINDING PROTEIN TRANSPEPTIDASE, PUTATIVE-RELATED"/>
    <property type="match status" value="1"/>
</dbReference>
<evidence type="ECO:0000259" key="20">
    <source>
        <dbReference type="Pfam" id="PF00912"/>
    </source>
</evidence>
<gene>
    <name evidence="21" type="ORF">AHMF7605_15340</name>
</gene>
<dbReference type="GO" id="GO:0030288">
    <property type="term" value="C:outer membrane-bounded periplasmic space"/>
    <property type="evidence" value="ECO:0007669"/>
    <property type="project" value="TreeGrafter"/>
</dbReference>
<keyword evidence="11" id="KW-0133">Cell shape</keyword>
<accession>A0A2T2YH07</accession>
<dbReference type="GO" id="GO:0008360">
    <property type="term" value="P:regulation of cell shape"/>
    <property type="evidence" value="ECO:0007669"/>
    <property type="project" value="UniProtKB-KW"/>
</dbReference>
<dbReference type="Pfam" id="PF00905">
    <property type="entry name" value="Transpeptidase"/>
    <property type="match status" value="1"/>
</dbReference>
<sequence length="769" mass="86970">MASPKSSNYYPKIISAIWLVFVAGLLALILYVYAVSINFLNLFGELPDFRALENPRSILASEVYSEDNVLMGKYFLENRSPVYDRRDLSQNLIDALIATEDIRFEEHSGIDFKGSFAVIYYKLTGKQDRGSSTLTQQLARNLFRTRTDLNKGLLSSVPGLRMLIIKTKEWIMAIRLERSYSKREVLLMYLNTVDFGSGAFGIKSAAKTFFNKAPKDLKLEESAVLVGLLKGPSYFSPVKNPQRSLARRNTVIDQMQKYGFIQPEEAEQAKNTQIALNYHVENQNTGMAPYFRTELGKFLLRWCKENGYNLYEDGLKIYTTIDSRMQRYAEQAVQEHMSKQQKLFTSYWKGRQPWTNKDGTTIKGFLETQIKLTDRYKSLDSRFEGNQDSINYYLHKKIPMKVFTWEAPGEKEVKMSPLDSLAYYKRFLNTGFMAMNPLNGHIKAWVGGNNYKYFKYDHVKQGRRQPGSTFKPVVYLAAIDNGYSPCYEVMDVPVTFASSDGQPPYTPDNDDKVFSGRSFNLREALAFSKNTVTAHLVQKLTPQKIVDYAKRLGFSSEIDPVPAVGFGTSDVSLYEMCGAYGTFVNNGKWTEPVYLTRIEDKNGNLLLNFVTKSRDVISEETAYLMVHLLKGGTEIKGGTSYYGLRFRHKLKNEIGAKTGTTSNFSDAWFMAITPDLVCGVWVGGENRSIHFRSAAYGQGNKLALPAYGLFMQKVLADKSVPINTGPFPKPTAPLSVEIDCAKYNNAGIASDSVNQEQMLNPDIKLDEGI</sequence>
<dbReference type="SUPFAM" id="SSF56601">
    <property type="entry name" value="beta-lactamase/transpeptidase-like"/>
    <property type="match status" value="1"/>
</dbReference>
<keyword evidence="9" id="KW-0808">Transferase</keyword>
<evidence type="ECO:0000313" key="22">
    <source>
        <dbReference type="Proteomes" id="UP000240357"/>
    </source>
</evidence>
<feature type="domain" description="Penicillin-binding protein transpeptidase" evidence="19">
    <location>
        <begin position="431"/>
        <end position="674"/>
    </location>
</feature>
<reference evidence="21 22" key="1">
    <citation type="submission" date="2018-03" db="EMBL/GenBank/DDBJ databases">
        <title>Adhaeribacter sp. HMF7605 Genome sequencing and assembly.</title>
        <authorList>
            <person name="Kang H."/>
            <person name="Kang J."/>
            <person name="Cha I."/>
            <person name="Kim H."/>
            <person name="Joh K."/>
        </authorList>
    </citation>
    <scope>NUCLEOTIDE SEQUENCE [LARGE SCALE GENOMIC DNA]</scope>
    <source>
        <strain evidence="21 22">HMF7605</strain>
    </source>
</reference>
<keyword evidence="18" id="KW-0812">Transmembrane</keyword>
<dbReference type="GO" id="GO:0071555">
    <property type="term" value="P:cell wall organization"/>
    <property type="evidence" value="ECO:0007669"/>
    <property type="project" value="UniProtKB-KW"/>
</dbReference>
<evidence type="ECO:0000256" key="18">
    <source>
        <dbReference type="SAM" id="Phobius"/>
    </source>
</evidence>
<dbReference type="AlphaFoldDB" id="A0A2T2YH07"/>
<evidence type="ECO:0000256" key="16">
    <source>
        <dbReference type="ARBA" id="ARBA00034000"/>
    </source>
</evidence>
<dbReference type="InterPro" id="IPR012338">
    <property type="entry name" value="Beta-lactam/transpept-like"/>
</dbReference>
<comment type="similarity">
    <text evidence="4">In the N-terminal section; belongs to the glycosyltransferase 51 family.</text>
</comment>
<evidence type="ECO:0000313" key="21">
    <source>
        <dbReference type="EMBL" id="PSR54780.1"/>
    </source>
</evidence>
<dbReference type="InterPro" id="IPR001460">
    <property type="entry name" value="PCN-bd_Tpept"/>
</dbReference>
<dbReference type="Proteomes" id="UP000240357">
    <property type="component" value="Unassembled WGS sequence"/>
</dbReference>
<dbReference type="GO" id="GO:0006508">
    <property type="term" value="P:proteolysis"/>
    <property type="evidence" value="ECO:0007669"/>
    <property type="project" value="UniProtKB-KW"/>
</dbReference>
<dbReference type="GO" id="GO:0009002">
    <property type="term" value="F:serine-type D-Ala-D-Ala carboxypeptidase activity"/>
    <property type="evidence" value="ECO:0007669"/>
    <property type="project" value="UniProtKB-EC"/>
</dbReference>
<dbReference type="Gene3D" id="1.10.3810.10">
    <property type="entry name" value="Biosynthetic peptidoglycan transglycosylase-like"/>
    <property type="match status" value="1"/>
</dbReference>
<comment type="catalytic activity">
    <reaction evidence="17">
        <text>[GlcNAc-(1-&gt;4)-Mur2Ac(oyl-L-Ala-gamma-D-Glu-L-Lys-D-Ala-D-Ala)](n)-di-trans,octa-cis-undecaprenyl diphosphate + beta-D-GlcNAc-(1-&gt;4)-Mur2Ac(oyl-L-Ala-gamma-D-Glu-L-Lys-D-Ala-D-Ala)-di-trans,octa-cis-undecaprenyl diphosphate = [GlcNAc-(1-&gt;4)-Mur2Ac(oyl-L-Ala-gamma-D-Glu-L-Lys-D-Ala-D-Ala)](n+1)-di-trans,octa-cis-undecaprenyl diphosphate + di-trans,octa-cis-undecaprenyl diphosphate + H(+)</text>
        <dbReference type="Rhea" id="RHEA:23708"/>
        <dbReference type="Rhea" id="RHEA-COMP:9602"/>
        <dbReference type="Rhea" id="RHEA-COMP:9603"/>
        <dbReference type="ChEBI" id="CHEBI:15378"/>
        <dbReference type="ChEBI" id="CHEBI:58405"/>
        <dbReference type="ChEBI" id="CHEBI:60033"/>
        <dbReference type="ChEBI" id="CHEBI:78435"/>
        <dbReference type="EC" id="2.4.99.28"/>
    </reaction>
</comment>
<evidence type="ECO:0000256" key="1">
    <source>
        <dbReference type="ARBA" id="ARBA00004236"/>
    </source>
</evidence>
<feature type="transmembrane region" description="Helical" evidence="18">
    <location>
        <begin position="12"/>
        <end position="34"/>
    </location>
</feature>
<evidence type="ECO:0000256" key="3">
    <source>
        <dbReference type="ARBA" id="ARBA00007090"/>
    </source>
</evidence>
<proteinExistence type="inferred from homology"/>
<evidence type="ECO:0000259" key="19">
    <source>
        <dbReference type="Pfam" id="PF00905"/>
    </source>
</evidence>
<dbReference type="EMBL" id="PYFT01000001">
    <property type="protein sequence ID" value="PSR54780.1"/>
    <property type="molecule type" value="Genomic_DNA"/>
</dbReference>
<evidence type="ECO:0000256" key="6">
    <source>
        <dbReference type="ARBA" id="ARBA00022645"/>
    </source>
</evidence>
<evidence type="ECO:0000256" key="9">
    <source>
        <dbReference type="ARBA" id="ARBA00022679"/>
    </source>
</evidence>
<dbReference type="Pfam" id="PF00912">
    <property type="entry name" value="Transgly"/>
    <property type="match status" value="1"/>
</dbReference>
<keyword evidence="22" id="KW-1185">Reference proteome</keyword>
<organism evidence="21 22">
    <name type="scientific">Adhaeribacter arboris</name>
    <dbReference type="NCBI Taxonomy" id="2072846"/>
    <lineage>
        <taxon>Bacteria</taxon>
        <taxon>Pseudomonadati</taxon>
        <taxon>Bacteroidota</taxon>
        <taxon>Cytophagia</taxon>
        <taxon>Cytophagales</taxon>
        <taxon>Hymenobacteraceae</taxon>
        <taxon>Adhaeribacter</taxon>
    </lineage>
</organism>
<dbReference type="GO" id="GO:0008955">
    <property type="term" value="F:peptidoglycan glycosyltransferase activity"/>
    <property type="evidence" value="ECO:0007669"/>
    <property type="project" value="UniProtKB-EC"/>
</dbReference>
<keyword evidence="12" id="KW-0573">Peptidoglycan synthesis</keyword>
<evidence type="ECO:0000256" key="5">
    <source>
        <dbReference type="ARBA" id="ARBA00022475"/>
    </source>
</evidence>
<dbReference type="GO" id="GO:0009252">
    <property type="term" value="P:peptidoglycan biosynthetic process"/>
    <property type="evidence" value="ECO:0007669"/>
    <property type="project" value="UniProtKB-KW"/>
</dbReference>
<dbReference type="PANTHER" id="PTHR32282:SF11">
    <property type="entry name" value="PENICILLIN-BINDING PROTEIN 1B"/>
    <property type="match status" value="1"/>
</dbReference>
<comment type="caution">
    <text evidence="21">The sequence shown here is derived from an EMBL/GenBank/DDBJ whole genome shotgun (WGS) entry which is preliminary data.</text>
</comment>
<keyword evidence="6" id="KW-0121">Carboxypeptidase</keyword>
<feature type="domain" description="Glycosyl transferase family 51" evidence="20">
    <location>
        <begin position="78"/>
        <end position="256"/>
    </location>
</feature>
<keyword evidence="10" id="KW-0378">Hydrolase</keyword>
<protein>
    <submittedName>
        <fullName evidence="21">Transglycosylase</fullName>
    </submittedName>
</protein>
<name>A0A2T2YH07_9BACT</name>
<keyword evidence="18" id="KW-1133">Transmembrane helix</keyword>
<comment type="catalytic activity">
    <reaction evidence="16">
        <text>Preferential cleavage: (Ac)2-L-Lys-D-Ala-|-D-Ala. Also transpeptidation of peptidyl-alanyl moieties that are N-acyl substituents of D-alanine.</text>
        <dbReference type="EC" id="3.4.16.4"/>
    </reaction>
</comment>
<evidence type="ECO:0000256" key="11">
    <source>
        <dbReference type="ARBA" id="ARBA00022960"/>
    </source>
</evidence>
<dbReference type="InterPro" id="IPR050396">
    <property type="entry name" value="Glycosyltr_51/Transpeptidase"/>
</dbReference>
<keyword evidence="14" id="KW-0511">Multifunctional enzyme</keyword>
<evidence type="ECO:0000256" key="14">
    <source>
        <dbReference type="ARBA" id="ARBA00023268"/>
    </source>
</evidence>
<keyword evidence="13 18" id="KW-0472">Membrane</keyword>
<evidence type="ECO:0000256" key="4">
    <source>
        <dbReference type="ARBA" id="ARBA00007739"/>
    </source>
</evidence>
<evidence type="ECO:0000256" key="13">
    <source>
        <dbReference type="ARBA" id="ARBA00023136"/>
    </source>
</evidence>
<dbReference type="InterPro" id="IPR023346">
    <property type="entry name" value="Lysozyme-like_dom_sf"/>
</dbReference>
<evidence type="ECO:0000256" key="7">
    <source>
        <dbReference type="ARBA" id="ARBA00022670"/>
    </source>
</evidence>
<evidence type="ECO:0000256" key="10">
    <source>
        <dbReference type="ARBA" id="ARBA00022801"/>
    </source>
</evidence>
<evidence type="ECO:0000256" key="17">
    <source>
        <dbReference type="ARBA" id="ARBA00049902"/>
    </source>
</evidence>
<dbReference type="GO" id="GO:0008658">
    <property type="term" value="F:penicillin binding"/>
    <property type="evidence" value="ECO:0007669"/>
    <property type="project" value="InterPro"/>
</dbReference>
<dbReference type="RefSeq" id="WP_106930770.1">
    <property type="nucleotide sequence ID" value="NZ_PYFT01000001.1"/>
</dbReference>
<keyword evidence="8" id="KW-0328">Glycosyltransferase</keyword>
<evidence type="ECO:0000256" key="12">
    <source>
        <dbReference type="ARBA" id="ARBA00022984"/>
    </source>
</evidence>
<evidence type="ECO:0000256" key="15">
    <source>
        <dbReference type="ARBA" id="ARBA00023316"/>
    </source>
</evidence>
<dbReference type="Gene3D" id="3.40.710.10">
    <property type="entry name" value="DD-peptidase/beta-lactamase superfamily"/>
    <property type="match status" value="2"/>
</dbReference>
<comment type="similarity">
    <text evidence="3">In the C-terminal section; belongs to the transpeptidase family.</text>
</comment>
<dbReference type="OrthoDB" id="9766909at2"/>